<keyword evidence="2" id="KW-1185">Reference proteome</keyword>
<protein>
    <submittedName>
        <fullName evidence="1">Response regulator transcription factor</fullName>
    </submittedName>
</protein>
<dbReference type="Proteomes" id="UP000616151">
    <property type="component" value="Unassembled WGS sequence"/>
</dbReference>
<reference evidence="1" key="1">
    <citation type="submission" date="2021-01" db="EMBL/GenBank/DDBJ databases">
        <authorList>
            <person name="Sun Q."/>
        </authorList>
    </citation>
    <scope>NUCLEOTIDE SEQUENCE</scope>
    <source>
        <strain evidence="1">YIM B02566</strain>
    </source>
</reference>
<sequence length="223" mass="24723">MYSYQSIYSDARPKPAALVHEAPIIFIIDEDSATRRSLEVLVRSAGWQPEAFSSAYEFLTHPRPSGPSCVILDVDLRDLGGLEVQKLVSAERRDLSFVFVTDNRDLSTAVKAMKAGAVDFLTKAEDEEVLLGAIDEALARSRSVLAGDTETRNLRDRHASLSRREQEVMARVVAGLRNKQVAYELGISEITVKVHRGHAMRKMLARSLPDLVHMASQLGIAHQ</sequence>
<dbReference type="EMBL" id="JAENHL010000008">
    <property type="protein sequence ID" value="MBK1871183.1"/>
    <property type="molecule type" value="Genomic_DNA"/>
</dbReference>
<proteinExistence type="predicted"/>
<gene>
    <name evidence="1" type="ORF">JHL16_32755</name>
</gene>
<organism evidence="1 2">
    <name type="scientific">Taklimakanibacter albus</name>
    <dbReference type="NCBI Taxonomy" id="2800327"/>
    <lineage>
        <taxon>Bacteria</taxon>
        <taxon>Pseudomonadati</taxon>
        <taxon>Pseudomonadota</taxon>
        <taxon>Alphaproteobacteria</taxon>
        <taxon>Hyphomicrobiales</taxon>
        <taxon>Aestuariivirgaceae</taxon>
        <taxon>Taklimakanibacter</taxon>
    </lineage>
</organism>
<name>A0ACC5REV2_9HYPH</name>
<evidence type="ECO:0000313" key="2">
    <source>
        <dbReference type="Proteomes" id="UP000616151"/>
    </source>
</evidence>
<evidence type="ECO:0000313" key="1">
    <source>
        <dbReference type="EMBL" id="MBK1871183.1"/>
    </source>
</evidence>
<accession>A0ACC5REV2</accession>
<comment type="caution">
    <text evidence="1">The sequence shown here is derived from an EMBL/GenBank/DDBJ whole genome shotgun (WGS) entry which is preliminary data.</text>
</comment>